<evidence type="ECO:0000313" key="3">
    <source>
        <dbReference type="Proteomes" id="UP000594261"/>
    </source>
</evidence>
<organism evidence="2 3">
    <name type="scientific">Quercus lobata</name>
    <name type="common">Valley oak</name>
    <dbReference type="NCBI Taxonomy" id="97700"/>
    <lineage>
        <taxon>Eukaryota</taxon>
        <taxon>Viridiplantae</taxon>
        <taxon>Streptophyta</taxon>
        <taxon>Embryophyta</taxon>
        <taxon>Tracheophyta</taxon>
        <taxon>Spermatophyta</taxon>
        <taxon>Magnoliopsida</taxon>
        <taxon>eudicotyledons</taxon>
        <taxon>Gunneridae</taxon>
        <taxon>Pentapetalae</taxon>
        <taxon>rosids</taxon>
        <taxon>fabids</taxon>
        <taxon>Fagales</taxon>
        <taxon>Fagaceae</taxon>
        <taxon>Quercus</taxon>
    </lineage>
</organism>
<dbReference type="InterPro" id="IPR011989">
    <property type="entry name" value="ARM-like"/>
</dbReference>
<reference evidence="2" key="2">
    <citation type="submission" date="2021-01" db="UniProtKB">
        <authorList>
            <consortium name="EnsemblPlants"/>
        </authorList>
    </citation>
    <scope>IDENTIFICATION</scope>
</reference>
<name>A0A7N2R2D1_QUELO</name>
<evidence type="ECO:0000256" key="1">
    <source>
        <dbReference type="SAM" id="Phobius"/>
    </source>
</evidence>
<dbReference type="EMBL" id="LRBV02000004">
    <property type="status" value="NOT_ANNOTATED_CDS"/>
    <property type="molecule type" value="Genomic_DNA"/>
</dbReference>
<keyword evidence="3" id="KW-1185">Reference proteome</keyword>
<dbReference type="EnsemblPlants" id="QL04p007610:mrna">
    <property type="protein sequence ID" value="QL04p007610:mrna"/>
    <property type="gene ID" value="QL04p007610"/>
</dbReference>
<keyword evidence="1" id="KW-0812">Transmembrane</keyword>
<accession>A0A7N2R2D1</accession>
<dbReference type="Gramene" id="QL04p007610:mrna">
    <property type="protein sequence ID" value="QL04p007610:mrna"/>
    <property type="gene ID" value="QL04p007610"/>
</dbReference>
<keyword evidence="1" id="KW-1133">Transmembrane helix</keyword>
<sequence>MVKICIDELQSLSIAMKRSAVAKLRVLGKNRADNQALIDESSAVPALIPLLRCGDLCFFYPLFWEFFMEVLWFCNMLCCWFDLYTLSKF</sequence>
<dbReference type="Proteomes" id="UP000594261">
    <property type="component" value="Chromosome 4"/>
</dbReference>
<evidence type="ECO:0000313" key="2">
    <source>
        <dbReference type="EnsemblPlants" id="QL04p007610:mrna"/>
    </source>
</evidence>
<feature type="transmembrane region" description="Helical" evidence="1">
    <location>
        <begin position="66"/>
        <end position="86"/>
    </location>
</feature>
<keyword evidence="1" id="KW-0472">Membrane</keyword>
<dbReference type="AlphaFoldDB" id="A0A7N2R2D1"/>
<protein>
    <submittedName>
        <fullName evidence="2">Uncharacterized protein</fullName>
    </submittedName>
</protein>
<reference evidence="2 3" key="1">
    <citation type="journal article" date="2016" name="G3 (Bethesda)">
        <title>First Draft Assembly and Annotation of the Genome of a California Endemic Oak Quercus lobata Nee (Fagaceae).</title>
        <authorList>
            <person name="Sork V.L."/>
            <person name="Fitz-Gibbon S.T."/>
            <person name="Puiu D."/>
            <person name="Crepeau M."/>
            <person name="Gugger P.F."/>
            <person name="Sherman R."/>
            <person name="Stevens K."/>
            <person name="Langley C.H."/>
            <person name="Pellegrini M."/>
            <person name="Salzberg S.L."/>
        </authorList>
    </citation>
    <scope>NUCLEOTIDE SEQUENCE [LARGE SCALE GENOMIC DNA]</scope>
    <source>
        <strain evidence="2 3">cv. SW786</strain>
    </source>
</reference>
<dbReference type="Gene3D" id="1.25.10.10">
    <property type="entry name" value="Leucine-rich Repeat Variant"/>
    <property type="match status" value="1"/>
</dbReference>
<dbReference type="InParanoid" id="A0A7N2R2D1"/>
<proteinExistence type="predicted"/>